<dbReference type="EMBL" id="CP001778">
    <property type="protein sequence ID" value="ADD44022.1"/>
    <property type="molecule type" value="Genomic_DNA"/>
</dbReference>
<dbReference type="Pfam" id="PF03009">
    <property type="entry name" value="GDPD"/>
    <property type="match status" value="1"/>
</dbReference>
<evidence type="ECO:0000313" key="4">
    <source>
        <dbReference type="Proteomes" id="UP000000844"/>
    </source>
</evidence>
<dbReference type="GO" id="GO:0006629">
    <property type="term" value="P:lipid metabolic process"/>
    <property type="evidence" value="ECO:0007669"/>
    <property type="project" value="InterPro"/>
</dbReference>
<dbReference type="AlphaFoldDB" id="D3Q3V5"/>
<dbReference type="KEGG" id="sna:Snas_4375"/>
<keyword evidence="1" id="KW-0732">Signal</keyword>
<dbReference type="eggNOG" id="COG0584">
    <property type="taxonomic scope" value="Bacteria"/>
</dbReference>
<dbReference type="PANTHER" id="PTHR46211">
    <property type="entry name" value="GLYCEROPHOSPHORYL DIESTER PHOSPHODIESTERASE"/>
    <property type="match status" value="1"/>
</dbReference>
<dbReference type="InterPro" id="IPR030395">
    <property type="entry name" value="GP_PDE_dom"/>
</dbReference>
<dbReference type="GO" id="GO:0008081">
    <property type="term" value="F:phosphoric diester hydrolase activity"/>
    <property type="evidence" value="ECO:0007669"/>
    <property type="project" value="InterPro"/>
</dbReference>
<dbReference type="Proteomes" id="UP000000844">
    <property type="component" value="Chromosome"/>
</dbReference>
<feature type="domain" description="GP-PDE" evidence="2">
    <location>
        <begin position="55"/>
        <end position="298"/>
    </location>
</feature>
<sequence length="298" mass="32570">MGRRSKPLIVAIVATLMVAGSTPATAIAVEPDPVTAAPPKAGVDAAPGLAAEPATVTVAHRAAAGKAPEQTHAAMTRAVDLRPEHIEIDVQLSKDDVPVIVHDRTFARTTDVESVFPGREHDPIGSFTYREIRRLDAGSWFGKKFAGQRIPRLSAVVDHLDGTGVGLFLELKNPNDSPGLERVVDKVIDADYRWRGVPMTFLSFDADSLHRMAKLRSTDRLLWLSPDVPSTSTLRQVAGWADELGADYRRLTKQDVGRVHRAGLRLAVYTVNTRSAQSWVLSIRADSLITDYPEWVKS</sequence>
<dbReference type="InterPro" id="IPR017946">
    <property type="entry name" value="PLC-like_Pdiesterase_TIM-brl"/>
</dbReference>
<accession>D3Q3V5</accession>
<name>D3Q3V5_STANL</name>
<reference evidence="3 4" key="1">
    <citation type="journal article" date="2009" name="Stand. Genomic Sci.">
        <title>Complete genome sequence of Stackebrandtia nassauensis type strain (LLR-40K-21).</title>
        <authorList>
            <person name="Munk C."/>
            <person name="Lapidus A."/>
            <person name="Copeland A."/>
            <person name="Jando M."/>
            <person name="Mayilraj S."/>
            <person name="Glavina Del Rio T."/>
            <person name="Nolan M."/>
            <person name="Chen F."/>
            <person name="Lucas S."/>
            <person name="Tice H."/>
            <person name="Cheng J.F."/>
            <person name="Han C."/>
            <person name="Detter J.C."/>
            <person name="Bruce D."/>
            <person name="Goodwin L."/>
            <person name="Chain P."/>
            <person name="Pitluck S."/>
            <person name="Goker M."/>
            <person name="Ovchinikova G."/>
            <person name="Pati A."/>
            <person name="Ivanova N."/>
            <person name="Mavromatis K."/>
            <person name="Chen A."/>
            <person name="Palaniappan K."/>
            <person name="Land M."/>
            <person name="Hauser L."/>
            <person name="Chang Y.J."/>
            <person name="Jeffries C.D."/>
            <person name="Bristow J."/>
            <person name="Eisen J.A."/>
            <person name="Markowitz V."/>
            <person name="Hugenholtz P."/>
            <person name="Kyrpides N.C."/>
            <person name="Klenk H.P."/>
        </authorList>
    </citation>
    <scope>NUCLEOTIDE SEQUENCE [LARGE SCALE GENOMIC DNA]</scope>
    <source>
        <strain evidence="4">DSM 44728 / CIP 108903 / NRRL B-16338 / NBRC 102104 / LLR-40K-21</strain>
    </source>
</reference>
<dbReference type="HOGENOM" id="CLU_030006_3_1_11"/>
<evidence type="ECO:0000256" key="1">
    <source>
        <dbReference type="SAM" id="SignalP"/>
    </source>
</evidence>
<dbReference type="Gene3D" id="3.20.20.190">
    <property type="entry name" value="Phosphatidylinositol (PI) phosphodiesterase"/>
    <property type="match status" value="1"/>
</dbReference>
<evidence type="ECO:0000259" key="2">
    <source>
        <dbReference type="PROSITE" id="PS51704"/>
    </source>
</evidence>
<feature type="signal peptide" evidence="1">
    <location>
        <begin position="1"/>
        <end position="26"/>
    </location>
</feature>
<dbReference type="SUPFAM" id="SSF51695">
    <property type="entry name" value="PLC-like phosphodiesterases"/>
    <property type="match status" value="1"/>
</dbReference>
<gene>
    <name evidence="3" type="ordered locus">Snas_4375</name>
</gene>
<protein>
    <submittedName>
        <fullName evidence="3">Glycerophosphoryl diester phosphodiesterase</fullName>
    </submittedName>
</protein>
<keyword evidence="4" id="KW-1185">Reference proteome</keyword>
<dbReference type="PANTHER" id="PTHR46211:SF1">
    <property type="entry name" value="GLYCEROPHOSPHODIESTER PHOSPHODIESTERASE, CYTOPLASMIC"/>
    <property type="match status" value="1"/>
</dbReference>
<feature type="chain" id="PRO_5038849628" evidence="1">
    <location>
        <begin position="27"/>
        <end position="298"/>
    </location>
</feature>
<evidence type="ECO:0000313" key="3">
    <source>
        <dbReference type="EMBL" id="ADD44022.1"/>
    </source>
</evidence>
<dbReference type="STRING" id="446470.Snas_4375"/>
<organism evidence="3 4">
    <name type="scientific">Stackebrandtia nassauensis (strain DSM 44728 / CIP 108903 / NRRL B-16338 / NBRC 102104 / LLR-40K-21)</name>
    <dbReference type="NCBI Taxonomy" id="446470"/>
    <lineage>
        <taxon>Bacteria</taxon>
        <taxon>Bacillati</taxon>
        <taxon>Actinomycetota</taxon>
        <taxon>Actinomycetes</taxon>
        <taxon>Glycomycetales</taxon>
        <taxon>Glycomycetaceae</taxon>
        <taxon>Stackebrandtia</taxon>
    </lineage>
</organism>
<dbReference type="RefSeq" id="WP_013019593.1">
    <property type="nucleotide sequence ID" value="NC_013947.1"/>
</dbReference>
<proteinExistence type="predicted"/>
<dbReference type="PROSITE" id="PS51704">
    <property type="entry name" value="GP_PDE"/>
    <property type="match status" value="1"/>
</dbReference>
<dbReference type="OrthoDB" id="384721at2"/>